<dbReference type="SUPFAM" id="SSF52172">
    <property type="entry name" value="CheY-like"/>
    <property type="match status" value="1"/>
</dbReference>
<sequence>MDKKELPDLRTYEFEEFEFNQLMQNRIHKVLIVCSNYDFYMLEEDGRIDERLFNEYTSLSLRHPPSFVHAHSAKRAIKLMETVKIDLVITWLDVGNYQTFETSKQIKNAFPNVPIAALSYYSSELKKRLKKDRESVIDVVFQWNGNVEIFLAIIKLAEDRMNAEKDINQIGVKAILLVEDSLRFYSRYIPMIYKVILKQTRALMSEGLNEHRRMLLMRGRPKILLTTNYEDGIEAFEFYRKNLLGVISDVKYFKNGVANTQAGFYLLSHVRSIDRYFPFLIQSSDKKNEVRTLELKGKFLHKYSDTLGVDIKHYIAKYFAFGNFEFWDPEQEKVLAKVKDLKEFQKALATVTDDCLVYHAIRSEYSKWLRSRALFPLADLFSNVEFEDFDDPDQIRDFLIRSIKKYRVYRSRGVIAKFDLDNYDEYLGFSRIGEGALGGKGRGLAFIDSFLKRNKLFNKFKDVTISIPRTVVVSTEVFDEFIERHDLIHFAANCKNDEEILEKFVSKPLPSWVLKDIAVFLQVCTSPIAVRSSSVLEDSHYQPFAGVFATYMIPSTEKDKMVEMISNAIKSVFASSFFQNSKSYLKATSRTVEEDKMAVILQEVVGKVYDDVYYPNISGVARSINFYPIGEEKPHEGIAKIALGLGEIIVGGGRTLRFSPYHPKKILQLSSPGTAQRETQKYFYGLDMDPNSYQASTNEGINKKKISLRKAKNHGSLKYVASTYDLQNNIIRPGTMHDGIRVLTFDNILKFNTFPLAEILKDLLRVGQREMRNPIEIEFAVKLDVEKGSPKEFSFLQIRPIVETVESASILPEEVNEEDTIIYSESALGNGKYEEITDFVYVKPDTFNSANTREIAKAVEEINKKFEEKEEKYILVGPGRWGSSDPWLGIPVIWPQISSAKIIVEAGLHDFRIDPSQGTHFFQNLTSFRVGYLTINPFINDGFFDLDYLNNLKADFENEYLRHIKFKEPLTILVDGKTNKAAIYKAGIEINNHKDTLEESVDELPPDGFM</sequence>
<reference evidence="2 3" key="1">
    <citation type="submission" date="2016-10" db="EMBL/GenBank/DDBJ databases">
        <authorList>
            <person name="de Groot N.N."/>
        </authorList>
    </citation>
    <scope>NUCLEOTIDE SEQUENCE [LARGE SCALE GENOMIC DNA]</scope>
    <source>
        <strain evidence="2 3">DSM 24956</strain>
    </source>
</reference>
<evidence type="ECO:0000313" key="2">
    <source>
        <dbReference type="EMBL" id="SDW11216.1"/>
    </source>
</evidence>
<dbReference type="Gene3D" id="3.30.1490.20">
    <property type="entry name" value="ATP-grasp fold, A domain"/>
    <property type="match status" value="1"/>
</dbReference>
<feature type="domain" description="Pyruvate phosphate dikinase AMP/ATP-binding" evidence="1">
    <location>
        <begin position="436"/>
        <end position="807"/>
    </location>
</feature>
<dbReference type="STRING" id="762486.SAMN05444411_10190"/>
<dbReference type="EMBL" id="FNNJ01000001">
    <property type="protein sequence ID" value="SDW11216.1"/>
    <property type="molecule type" value="Genomic_DNA"/>
</dbReference>
<proteinExistence type="predicted"/>
<dbReference type="InterPro" id="IPR013815">
    <property type="entry name" value="ATP_grasp_subdomain_1"/>
</dbReference>
<dbReference type="GO" id="GO:0016301">
    <property type="term" value="F:kinase activity"/>
    <property type="evidence" value="ECO:0007669"/>
    <property type="project" value="UniProtKB-KW"/>
</dbReference>
<keyword evidence="3" id="KW-1185">Reference proteome</keyword>
<evidence type="ECO:0000259" key="1">
    <source>
        <dbReference type="Pfam" id="PF01326"/>
    </source>
</evidence>
<dbReference type="InterPro" id="IPR011006">
    <property type="entry name" value="CheY-like_superfamily"/>
</dbReference>
<keyword evidence="2" id="KW-0418">Kinase</keyword>
<protein>
    <submittedName>
        <fullName evidence="2">Pyruvate phosphate dikinase, PEP/pyruvate binding domain</fullName>
    </submittedName>
</protein>
<keyword evidence="2" id="KW-0808">Transferase</keyword>
<dbReference type="Pfam" id="PF01326">
    <property type="entry name" value="PPDK_N"/>
    <property type="match status" value="1"/>
</dbReference>
<dbReference type="GO" id="GO:0005524">
    <property type="term" value="F:ATP binding"/>
    <property type="evidence" value="ECO:0007669"/>
    <property type="project" value="InterPro"/>
</dbReference>
<accession>A0A1H2QVL8</accession>
<gene>
    <name evidence="2" type="ORF">SAMN05444411_10190</name>
</gene>
<keyword evidence="2" id="KW-0670">Pyruvate</keyword>
<dbReference type="OrthoDB" id="9812167at2"/>
<dbReference type="SUPFAM" id="SSF56059">
    <property type="entry name" value="Glutathione synthetase ATP-binding domain-like"/>
    <property type="match status" value="1"/>
</dbReference>
<evidence type="ECO:0000313" key="3">
    <source>
        <dbReference type="Proteomes" id="UP000199595"/>
    </source>
</evidence>
<dbReference type="InterPro" id="IPR002192">
    <property type="entry name" value="PPDK_AMP/ATP-bd"/>
</dbReference>
<dbReference type="AlphaFoldDB" id="A0A1H2QVL8"/>
<organism evidence="2 3">
    <name type="scientific">Lutibacter oricola</name>
    <dbReference type="NCBI Taxonomy" id="762486"/>
    <lineage>
        <taxon>Bacteria</taxon>
        <taxon>Pseudomonadati</taxon>
        <taxon>Bacteroidota</taxon>
        <taxon>Flavobacteriia</taxon>
        <taxon>Flavobacteriales</taxon>
        <taxon>Flavobacteriaceae</taxon>
        <taxon>Lutibacter</taxon>
    </lineage>
</organism>
<dbReference type="Proteomes" id="UP000199595">
    <property type="component" value="Unassembled WGS sequence"/>
</dbReference>
<name>A0A1H2QVL8_9FLAO</name>
<dbReference type="RefSeq" id="WP_090118598.1">
    <property type="nucleotide sequence ID" value="NZ_FNNJ01000001.1"/>
</dbReference>